<keyword evidence="5" id="KW-1185">Reference proteome</keyword>
<dbReference type="Pfam" id="PF06725">
    <property type="entry name" value="3D"/>
    <property type="match status" value="1"/>
</dbReference>
<dbReference type="InterPro" id="IPR059180">
    <property type="entry name" value="3D_YorM"/>
</dbReference>
<feature type="region of interest" description="Disordered" evidence="1">
    <location>
        <begin position="28"/>
        <end position="105"/>
    </location>
</feature>
<feature type="domain" description="3D" evidence="3">
    <location>
        <begin position="139"/>
        <end position="193"/>
    </location>
</feature>
<gene>
    <name evidence="4" type="ORF">OCV69_11890</name>
</gene>
<dbReference type="CDD" id="cd14667">
    <property type="entry name" value="3D_containing_proteins"/>
    <property type="match status" value="1"/>
</dbReference>
<accession>A0ABT2V160</accession>
<name>A0ABT2V160_9FIRM</name>
<keyword evidence="2" id="KW-0732">Signal</keyword>
<evidence type="ECO:0000256" key="2">
    <source>
        <dbReference type="SAM" id="SignalP"/>
    </source>
</evidence>
<evidence type="ECO:0000259" key="3">
    <source>
        <dbReference type="Pfam" id="PF06725"/>
    </source>
</evidence>
<feature type="compositionally biased region" description="Basic and acidic residues" evidence="1">
    <location>
        <begin position="53"/>
        <end position="63"/>
    </location>
</feature>
<feature type="signal peptide" evidence="2">
    <location>
        <begin position="1"/>
        <end position="27"/>
    </location>
</feature>
<proteinExistence type="predicted"/>
<feature type="chain" id="PRO_5045092210" evidence="2">
    <location>
        <begin position="28"/>
        <end position="202"/>
    </location>
</feature>
<evidence type="ECO:0000313" key="4">
    <source>
        <dbReference type="EMBL" id="MCU6800623.1"/>
    </source>
</evidence>
<protein>
    <submittedName>
        <fullName evidence="4">3D domain-containing protein</fullName>
    </submittedName>
</protein>
<evidence type="ECO:0000313" key="5">
    <source>
        <dbReference type="Proteomes" id="UP001652395"/>
    </source>
</evidence>
<dbReference type="InterPro" id="IPR010611">
    <property type="entry name" value="3D_dom"/>
</dbReference>
<sequence>MKKNGFCRAAMAGTALFLSIAVFPSQAAETGPGFEEAVEDTYDGPESPLEAAKPADKAMEAEPAKTSGGPRKPAEDASGMADGSQEAPSSKVTETEPEETTVPGRSYGTFKISAYCGCEACSGGHLYTYSGAVPKEDHTISADLDQFPLGTKLLIDGIIYTVEDKGSGVVENHLDIYFDTHKEALDYGLQKVEVFEAVEKTQ</sequence>
<dbReference type="EMBL" id="JAOQJF010000026">
    <property type="protein sequence ID" value="MCU6800623.1"/>
    <property type="molecule type" value="Genomic_DNA"/>
</dbReference>
<dbReference type="RefSeq" id="WP_262563115.1">
    <property type="nucleotide sequence ID" value="NZ_JAOQJF010000026.1"/>
</dbReference>
<reference evidence="4 5" key="1">
    <citation type="journal article" date="2021" name="ISME Commun">
        <title>Automated analysis of genomic sequences facilitates high-throughput and comprehensive description of bacteria.</title>
        <authorList>
            <person name="Hitch T.C.A."/>
        </authorList>
    </citation>
    <scope>NUCLEOTIDE SEQUENCE [LARGE SCALE GENOMIC DNA]</scope>
    <source>
        <strain evidence="5">f_CCE</strain>
    </source>
</reference>
<evidence type="ECO:0000256" key="1">
    <source>
        <dbReference type="SAM" id="MobiDB-lite"/>
    </source>
</evidence>
<dbReference type="Proteomes" id="UP001652395">
    <property type="component" value="Unassembled WGS sequence"/>
</dbReference>
<organism evidence="4 5">
    <name type="scientific">Alitiscatomonas aceti</name>
    <dbReference type="NCBI Taxonomy" id="2981724"/>
    <lineage>
        <taxon>Bacteria</taxon>
        <taxon>Bacillati</taxon>
        <taxon>Bacillota</taxon>
        <taxon>Clostridia</taxon>
        <taxon>Lachnospirales</taxon>
        <taxon>Lachnospiraceae</taxon>
        <taxon>Alitiscatomonas</taxon>
    </lineage>
</organism>
<comment type="caution">
    <text evidence="4">The sequence shown here is derived from an EMBL/GenBank/DDBJ whole genome shotgun (WGS) entry which is preliminary data.</text>
</comment>